<dbReference type="GO" id="GO:0036218">
    <property type="term" value="F:dTTP diphosphatase activity"/>
    <property type="evidence" value="ECO:0007669"/>
    <property type="project" value="RHEA"/>
</dbReference>
<dbReference type="GO" id="GO:0005737">
    <property type="term" value="C:cytoplasm"/>
    <property type="evidence" value="ECO:0007669"/>
    <property type="project" value="UniProtKB-SubCell"/>
</dbReference>
<keyword evidence="5" id="KW-1185">Reference proteome</keyword>
<dbReference type="NCBIfam" id="TIGR00172">
    <property type="entry name" value="maf"/>
    <property type="match status" value="1"/>
</dbReference>
<keyword evidence="2 3" id="KW-0378">Hydrolase</keyword>
<dbReference type="RefSeq" id="WP_089652667.1">
    <property type="nucleotide sequence ID" value="NZ_FNIZ01000010.1"/>
</dbReference>
<dbReference type="Proteomes" id="UP000198860">
    <property type="component" value="Unassembled WGS sequence"/>
</dbReference>
<dbReference type="EMBL" id="FNIZ01000010">
    <property type="protein sequence ID" value="SDP00015.1"/>
    <property type="molecule type" value="Genomic_DNA"/>
</dbReference>
<evidence type="ECO:0000313" key="4">
    <source>
        <dbReference type="EMBL" id="SDP00015.1"/>
    </source>
</evidence>
<dbReference type="EC" id="3.6.1.9" evidence="3"/>
<dbReference type="Pfam" id="PF02545">
    <property type="entry name" value="Maf"/>
    <property type="match status" value="1"/>
</dbReference>
<dbReference type="CDD" id="cd00555">
    <property type="entry name" value="Maf"/>
    <property type="match status" value="1"/>
</dbReference>
<organism evidence="4 5">
    <name type="scientific">Halobacillus aidingensis</name>
    <dbReference type="NCBI Taxonomy" id="240303"/>
    <lineage>
        <taxon>Bacteria</taxon>
        <taxon>Bacillati</taxon>
        <taxon>Bacillota</taxon>
        <taxon>Bacilli</taxon>
        <taxon>Bacillales</taxon>
        <taxon>Bacillaceae</taxon>
        <taxon>Halobacillus</taxon>
    </lineage>
</organism>
<dbReference type="AlphaFoldDB" id="A0A1H0P5Q4"/>
<evidence type="ECO:0000313" key="5">
    <source>
        <dbReference type="Proteomes" id="UP000198860"/>
    </source>
</evidence>
<dbReference type="InterPro" id="IPR029001">
    <property type="entry name" value="ITPase-like_fam"/>
</dbReference>
<comment type="catalytic activity">
    <reaction evidence="3">
        <text>dTTP + H2O = dTMP + diphosphate + H(+)</text>
        <dbReference type="Rhea" id="RHEA:28534"/>
        <dbReference type="ChEBI" id="CHEBI:15377"/>
        <dbReference type="ChEBI" id="CHEBI:15378"/>
        <dbReference type="ChEBI" id="CHEBI:33019"/>
        <dbReference type="ChEBI" id="CHEBI:37568"/>
        <dbReference type="ChEBI" id="CHEBI:63528"/>
        <dbReference type="EC" id="3.6.1.9"/>
    </reaction>
</comment>
<proteinExistence type="inferred from homology"/>
<gene>
    <name evidence="4" type="ORF">SAMN05421677_11068</name>
</gene>
<evidence type="ECO:0000256" key="2">
    <source>
        <dbReference type="ARBA" id="ARBA00022801"/>
    </source>
</evidence>
<sequence length="188" mass="21150">MKRLVLGSQSPRRKELLELAGYEFEVRPSNADEVIEEGMPPEEAVLHLARVKAENVKVDENEVLLASDTVVVYNGEILGKPKDDQEARKYLRLLSDTTHEVYTGVCLKTNQTVDTFDVKTEVTFFRLSENEIDAYIRTGDAWDKAGGYGIQGKGSLFVEKIHGDYYSVVGLPLSRVARELKRLGIFPE</sequence>
<dbReference type="GO" id="GO:0036221">
    <property type="term" value="F:UTP diphosphatase activity"/>
    <property type="evidence" value="ECO:0007669"/>
    <property type="project" value="RHEA"/>
</dbReference>
<feature type="active site" description="Proton acceptor" evidence="3">
    <location>
        <position position="68"/>
    </location>
</feature>
<feature type="site" description="Important for substrate specificity" evidence="3">
    <location>
        <position position="12"/>
    </location>
</feature>
<protein>
    <recommendedName>
        <fullName evidence="3">dTTP/UTP pyrophosphatase</fullName>
        <shortName evidence="3">dTTPase/UTPase</shortName>
        <ecNumber evidence="3">3.6.1.9</ecNumber>
    </recommendedName>
    <alternativeName>
        <fullName evidence="3">Nucleoside triphosphate pyrophosphatase</fullName>
    </alternativeName>
    <alternativeName>
        <fullName evidence="3">Nucleotide pyrophosphatase</fullName>
        <shortName evidence="3">Nucleotide PPase</shortName>
    </alternativeName>
</protein>
<feature type="site" description="Important for substrate specificity" evidence="3">
    <location>
        <position position="151"/>
    </location>
</feature>
<dbReference type="Gene3D" id="3.90.950.10">
    <property type="match status" value="1"/>
</dbReference>
<dbReference type="STRING" id="240303.SAMN05421677_11068"/>
<comment type="subcellular location">
    <subcellularLocation>
        <location evidence="3">Cytoplasm</location>
    </subcellularLocation>
</comment>
<accession>A0A1H0P5Q4</accession>
<reference evidence="5" key="1">
    <citation type="submission" date="2016-10" db="EMBL/GenBank/DDBJ databases">
        <authorList>
            <person name="Varghese N."/>
            <person name="Submissions S."/>
        </authorList>
    </citation>
    <scope>NUCLEOTIDE SEQUENCE [LARGE SCALE GENOMIC DNA]</scope>
    <source>
        <strain evidence="5">CGMCC 1.3703</strain>
    </source>
</reference>
<dbReference type="SUPFAM" id="SSF52972">
    <property type="entry name" value="ITPase-like"/>
    <property type="match status" value="1"/>
</dbReference>
<dbReference type="GO" id="GO:0009117">
    <property type="term" value="P:nucleotide metabolic process"/>
    <property type="evidence" value="ECO:0007669"/>
    <property type="project" value="UniProtKB-KW"/>
</dbReference>
<name>A0A1H0P5Q4_HALAD</name>
<evidence type="ECO:0000256" key="1">
    <source>
        <dbReference type="ARBA" id="ARBA00001968"/>
    </source>
</evidence>
<comment type="cofactor">
    <cofactor evidence="1 3">
        <name>a divalent metal cation</name>
        <dbReference type="ChEBI" id="CHEBI:60240"/>
    </cofactor>
</comment>
<dbReference type="InterPro" id="IPR003697">
    <property type="entry name" value="Maf-like"/>
</dbReference>
<comment type="catalytic activity">
    <reaction evidence="3">
        <text>UTP + H2O = UMP + diphosphate + H(+)</text>
        <dbReference type="Rhea" id="RHEA:29395"/>
        <dbReference type="ChEBI" id="CHEBI:15377"/>
        <dbReference type="ChEBI" id="CHEBI:15378"/>
        <dbReference type="ChEBI" id="CHEBI:33019"/>
        <dbReference type="ChEBI" id="CHEBI:46398"/>
        <dbReference type="ChEBI" id="CHEBI:57865"/>
        <dbReference type="EC" id="3.6.1.9"/>
    </reaction>
</comment>
<dbReference type="OrthoDB" id="9807767at2"/>
<dbReference type="PANTHER" id="PTHR43213:SF5">
    <property type="entry name" value="BIFUNCTIONAL DTTP_UTP PYROPHOSPHATASE_METHYLTRANSFERASE PROTEIN-RELATED"/>
    <property type="match status" value="1"/>
</dbReference>
<dbReference type="PIRSF" id="PIRSF006305">
    <property type="entry name" value="Maf"/>
    <property type="match status" value="1"/>
</dbReference>
<comment type="function">
    <text evidence="3">Nucleoside triphosphate pyrophosphatase that hydrolyzes dTTP and UTP. May have a dual role in cell division arrest and in preventing the incorporation of modified nucleotides into cellular nucleic acids.</text>
</comment>
<evidence type="ECO:0000256" key="3">
    <source>
        <dbReference type="HAMAP-Rule" id="MF_00528"/>
    </source>
</evidence>
<dbReference type="PANTHER" id="PTHR43213">
    <property type="entry name" value="BIFUNCTIONAL DTTP/UTP PYROPHOSPHATASE/METHYLTRANSFERASE PROTEIN-RELATED"/>
    <property type="match status" value="1"/>
</dbReference>
<keyword evidence="3" id="KW-0963">Cytoplasm</keyword>
<comment type="caution">
    <text evidence="3">Lacks conserved residue(s) required for the propagation of feature annotation.</text>
</comment>
<dbReference type="HAMAP" id="MF_00528">
    <property type="entry name" value="Maf"/>
    <property type="match status" value="1"/>
</dbReference>
<keyword evidence="3" id="KW-0546">Nucleotide metabolism</keyword>
<comment type="similarity">
    <text evidence="3">Belongs to the Maf family. YhdE subfamily.</text>
</comment>
<feature type="site" description="Important for substrate specificity" evidence="3">
    <location>
        <position position="69"/>
    </location>
</feature>